<dbReference type="Proteomes" id="UP000177718">
    <property type="component" value="Unassembled WGS sequence"/>
</dbReference>
<dbReference type="InterPro" id="IPR020546">
    <property type="entry name" value="ATP_synth_F1_dsu/esu_N"/>
</dbReference>
<keyword evidence="1" id="KW-0139">CF(1)</keyword>
<dbReference type="STRING" id="1802605.A3A61_04060"/>
<dbReference type="AlphaFoldDB" id="A0A1G1WUH1"/>
<evidence type="ECO:0000313" key="4">
    <source>
        <dbReference type="Proteomes" id="UP000177718"/>
    </source>
</evidence>
<sequence length="92" mass="10336">MNETLRVVIRNPKTVLFDGNVTALSSSNKQGNFDVLPGHANFITLIKDKPVVLRLEKGEPRSFMFSFAIIHNVNNTATIYTDIELPELTSFQ</sequence>
<dbReference type="GO" id="GO:0045259">
    <property type="term" value="C:proton-transporting ATP synthase complex"/>
    <property type="evidence" value="ECO:0007669"/>
    <property type="project" value="UniProtKB-KW"/>
</dbReference>
<evidence type="ECO:0000313" key="3">
    <source>
        <dbReference type="EMBL" id="OGY31386.1"/>
    </source>
</evidence>
<dbReference type="Gene3D" id="2.60.15.10">
    <property type="entry name" value="F0F1 ATP synthase delta/epsilon subunit, N-terminal"/>
    <property type="match status" value="1"/>
</dbReference>
<dbReference type="SUPFAM" id="SSF51344">
    <property type="entry name" value="Epsilon subunit of F1F0-ATP synthase N-terminal domain"/>
    <property type="match status" value="1"/>
</dbReference>
<proteinExistence type="predicted"/>
<protein>
    <recommendedName>
        <fullName evidence="2">ATP synthase F1 complex delta/epsilon subunit N-terminal domain-containing protein</fullName>
    </recommendedName>
</protein>
<dbReference type="Pfam" id="PF02823">
    <property type="entry name" value="ATP-synt_DE_N"/>
    <property type="match status" value="1"/>
</dbReference>
<reference evidence="3 4" key="1">
    <citation type="journal article" date="2016" name="Nat. Commun.">
        <title>Thousands of microbial genomes shed light on interconnected biogeochemical processes in an aquifer system.</title>
        <authorList>
            <person name="Anantharaman K."/>
            <person name="Brown C.T."/>
            <person name="Hug L.A."/>
            <person name="Sharon I."/>
            <person name="Castelle C.J."/>
            <person name="Probst A.J."/>
            <person name="Thomas B.C."/>
            <person name="Singh A."/>
            <person name="Wilkins M.J."/>
            <person name="Karaoz U."/>
            <person name="Brodie E.L."/>
            <person name="Williams K.H."/>
            <person name="Hubbard S.S."/>
            <person name="Banfield J.F."/>
        </authorList>
    </citation>
    <scope>NUCLEOTIDE SEQUENCE [LARGE SCALE GENOMIC DNA]</scope>
</reference>
<accession>A0A1G1WUH1</accession>
<keyword evidence="1" id="KW-0066">ATP synthesis</keyword>
<gene>
    <name evidence="3" type="ORF">A3A61_04060</name>
</gene>
<evidence type="ECO:0000256" key="1">
    <source>
        <dbReference type="ARBA" id="ARBA00023196"/>
    </source>
</evidence>
<dbReference type="EMBL" id="MHDB01000032">
    <property type="protein sequence ID" value="OGY31386.1"/>
    <property type="molecule type" value="Genomic_DNA"/>
</dbReference>
<evidence type="ECO:0000259" key="2">
    <source>
        <dbReference type="Pfam" id="PF02823"/>
    </source>
</evidence>
<organism evidence="3 4">
    <name type="scientific">Candidatus Woykebacteria bacterium RIFCSPLOWO2_01_FULL_43_14</name>
    <dbReference type="NCBI Taxonomy" id="1802605"/>
    <lineage>
        <taxon>Bacteria</taxon>
        <taxon>Candidatus Woykeibacteriota</taxon>
    </lineage>
</organism>
<name>A0A1G1WUH1_9BACT</name>
<comment type="caution">
    <text evidence="3">The sequence shown here is derived from an EMBL/GenBank/DDBJ whole genome shotgun (WGS) entry which is preliminary data.</text>
</comment>
<dbReference type="InterPro" id="IPR036771">
    <property type="entry name" value="ATPsynth_dsu/esu_N"/>
</dbReference>
<feature type="domain" description="ATP synthase F1 complex delta/epsilon subunit N-terminal" evidence="2">
    <location>
        <begin position="6"/>
        <end position="82"/>
    </location>
</feature>
<dbReference type="GO" id="GO:0015986">
    <property type="term" value="P:proton motive force-driven ATP synthesis"/>
    <property type="evidence" value="ECO:0007669"/>
    <property type="project" value="InterPro"/>
</dbReference>